<dbReference type="PANTHER" id="PTHR31431">
    <property type="entry name" value="NUCLEOPORIN NUP188 HOMOLOG"/>
    <property type="match status" value="1"/>
</dbReference>
<dbReference type="Proteomes" id="UP001279734">
    <property type="component" value="Unassembled WGS sequence"/>
</dbReference>
<dbReference type="GO" id="GO:0044611">
    <property type="term" value="C:nuclear pore inner ring"/>
    <property type="evidence" value="ECO:0007669"/>
    <property type="project" value="TreeGrafter"/>
</dbReference>
<organism evidence="1 2">
    <name type="scientific">Nepenthes gracilis</name>
    <name type="common">Slender pitcher plant</name>
    <dbReference type="NCBI Taxonomy" id="150966"/>
    <lineage>
        <taxon>Eukaryota</taxon>
        <taxon>Viridiplantae</taxon>
        <taxon>Streptophyta</taxon>
        <taxon>Embryophyta</taxon>
        <taxon>Tracheophyta</taxon>
        <taxon>Spermatophyta</taxon>
        <taxon>Magnoliopsida</taxon>
        <taxon>eudicotyledons</taxon>
        <taxon>Gunneridae</taxon>
        <taxon>Pentapetalae</taxon>
        <taxon>Caryophyllales</taxon>
        <taxon>Nepenthaceae</taxon>
        <taxon>Nepenthes</taxon>
    </lineage>
</organism>
<keyword evidence="2" id="KW-1185">Reference proteome</keyword>
<sequence length="1976" mass="221589">MTTAEQTANPKSIDSALWFDSFRDLFAELENVPFSSDPPSSLVDMLKENHAWFLDNINLFKPPNQKSKEALDSERIKVGAHEFSIKHELRDLALKLSSTVCLDEVQSYILVERSTKHNTVLVNGINQGSLHEMVLQYYIERQCLLKCARQLFIHALHLESGPKIGKAIADEVLKLISDGLESKLISTLNRLLLSCHPDQMDVDLFILWAEETLIEDNLVLDILFLMYYESFSTCSADTWRKLCLLYKGTISGSFNFGKLRVSDEAVKSSYHAKVQILLILVETLDLESLLQMIHDEVPFREGSILFSLSSIQEMDAVISSFDVFEMKEVGPLFLLWAVFLCLIISLPGKEDDSQLMEIDHVGYVHQAFEADSLSYFLGVLRSDLVKDSDGPVAGYRSILRTFISSFIASYEINVQMEDGTLKLILTLLGEIYRGEESLCIQFWDKDSIVDGPIRCLLCDLEGEFPYRTTELIHLLSALCEGSWPAECVYKFLDKSVGITSLFEINSDNLVDDVSQTVETRQPLHVPGVEGLMIPGKTRGRVLRMIGDGTALVRWEYAQSGVFVLLLRLSQELDLDGNEEILLVLDLFSRLASFNKAVCYALMNIDRTHYIPASYSHAQTHTKIWIDVVEILCNLVRYLSSNCSNVLAISMGISILAKMLKCSPSHFCMVLMKLTTFDLAIRTSIFGVCSNGLPSSSWLLSGRLAKMLLIDCEQNTSCPLTISVLDFTVQLLEAGVENDFVFALVVFCLQYVFVNHEYWKYKVKQDRWMVTLKVLGVLKTSIMAIPYLDKFGGTIQDIILSDSSIHNLFFRFICTTSQTLEGLYVSRLYNFREIEGLQRAVCSVLDILLIIVSTFSKDDFSGLPVLFQAMLSPTTKPVPVVAALTSLMSYFRCPALQVSAARLLSMLCIISYYSEPLLIGNSSFGLEGQQLVQHRHSIEKIICEQSIRNEDLFVATVKLLTSAAHCQPAFLDAIFAAEAITNFQKTDSVVKDLTNEFSFRPLTSENARLLVDMVLVYVHRSENLLQSNPRVLLSILDFLKALWQGAAQYMDILKTITKSKKFWERMSESISTITHMKAPAPQNLTEAEAQNFAYKYRCQSAALDILALDMFLQKKLLHGEILAEQADESSKESLGGFIKSLKPESSNLQHHKDIFSSWSKSSVLSELLKSAASCIYDVDIHRKAKIAFSLFSVHVMAKLTSGDAGSLSVSLIEKLNSLSSKLINLPAFFELSTQYSQHGYSEGTELRNLIYSDLYYHLQGELEGRNIDTGPFKELSQSLIDSNILQIYEKKHADDILVEANDIYLFDLVRLRKDMGLDMWYYSEWNASKEIAETMLLHLQKVTSMLLLVGSRLSTLRALILILTLNESTEEKNTTASNIPKDLILSCIGHVCQELRASVDLLVANSDVPEGVLNILSAQSELLLCLVKNVNGSMSLDVCKLVLQTCGFGLKTMSESRSLLRKVKLTMKLLLLILILAVEYSCDHASWTRKTNTVFGEVSNTCLSILPILCSSLEISDHYILSVTAIDLILRSSLSPSTWFPIIQQHLQLQHVIVKLHENQSFDSIPEILKFLLTLAQVKGGADMLLASGFLPSLKVLFSNIFDGIFYLSGNSPSIDKIEKSQYIWGLGLAVLTSVICYLGENSLSAEVVDNMITYFFSEKAYLIAYHLSAPDFPSGDHDKKRAQAPRRETSLSSLRATEHTLMLICVLAKHRNSWVKAMREIDSELRERSIHLLAFISRGSQCLGDSPTHTVPFICLPICKEEFDWFKKPGFVNSRNGWFALARLGCLSGKNLSSESVKKAAIVVKDRLTTNAETGTPTLFSDTVAVQIYRIAFLLLKFLCVEADNAARRAEELGFVDLSHFPELPMPNILHGLQDQSMAIVAELCEANKLIDIREETQGVCLLLLEVAEMALHLELCVSQICGIRPVMGRVEDFSKEVKSLIRATEAHGFLKPSIKHLKRIASAIYPDLLHNEGFS</sequence>
<dbReference type="GO" id="GO:0006606">
    <property type="term" value="P:protein import into nucleus"/>
    <property type="evidence" value="ECO:0007669"/>
    <property type="project" value="TreeGrafter"/>
</dbReference>
<dbReference type="PANTHER" id="PTHR31431:SF1">
    <property type="entry name" value="NUCLEOPORIN NUP188"/>
    <property type="match status" value="1"/>
</dbReference>
<evidence type="ECO:0000313" key="2">
    <source>
        <dbReference type="Proteomes" id="UP001279734"/>
    </source>
</evidence>
<dbReference type="GO" id="GO:0017056">
    <property type="term" value="F:structural constituent of nuclear pore"/>
    <property type="evidence" value="ECO:0007669"/>
    <property type="project" value="InterPro"/>
</dbReference>
<dbReference type="InterPro" id="IPR044840">
    <property type="entry name" value="Nup188"/>
</dbReference>
<protein>
    <submittedName>
        <fullName evidence="1">Uncharacterized protein</fullName>
    </submittedName>
</protein>
<dbReference type="GO" id="GO:0006405">
    <property type="term" value="P:RNA export from nucleus"/>
    <property type="evidence" value="ECO:0007669"/>
    <property type="project" value="TreeGrafter"/>
</dbReference>
<evidence type="ECO:0000313" key="1">
    <source>
        <dbReference type="EMBL" id="GMH23663.1"/>
    </source>
</evidence>
<proteinExistence type="predicted"/>
<accession>A0AAD3T6F5</accession>
<reference evidence="1" key="1">
    <citation type="submission" date="2023-05" db="EMBL/GenBank/DDBJ databases">
        <title>Nepenthes gracilis genome sequencing.</title>
        <authorList>
            <person name="Fukushima K."/>
        </authorList>
    </citation>
    <scope>NUCLEOTIDE SEQUENCE</scope>
    <source>
        <strain evidence="1">SING2019-196</strain>
    </source>
</reference>
<comment type="caution">
    <text evidence="1">The sequence shown here is derived from an EMBL/GenBank/DDBJ whole genome shotgun (WGS) entry which is preliminary data.</text>
</comment>
<dbReference type="EMBL" id="BSYO01000026">
    <property type="protein sequence ID" value="GMH23663.1"/>
    <property type="molecule type" value="Genomic_DNA"/>
</dbReference>
<gene>
    <name evidence="1" type="ORF">Nepgr_025506</name>
</gene>
<name>A0AAD3T6F5_NEPGR</name>